<proteinExistence type="predicted"/>
<dbReference type="Pfam" id="PF20181">
    <property type="entry name" value="DUF6544"/>
    <property type="match status" value="1"/>
</dbReference>
<dbReference type="Proteomes" id="UP000629420">
    <property type="component" value="Chromosome"/>
</dbReference>
<organism evidence="2 3">
    <name type="scientific">Aequorivita iocasae</name>
    <dbReference type="NCBI Taxonomy" id="2803865"/>
    <lineage>
        <taxon>Bacteria</taxon>
        <taxon>Pseudomonadati</taxon>
        <taxon>Bacteroidota</taxon>
        <taxon>Flavobacteriia</taxon>
        <taxon>Flavobacteriales</taxon>
        <taxon>Flavobacteriaceae</taxon>
        <taxon>Aequorivita</taxon>
    </lineage>
</organism>
<protein>
    <recommendedName>
        <fullName evidence="4">DoxX family protein</fullName>
    </recommendedName>
</protein>
<sequence length="362" mass="41345">MKIAFAIFLLLHGLIHLMGFFKAFGFAEIPQLSQKFSKPEGLLWLTVFLAFAVAGVLFLMKSNFWFWVAIAAVVVSQVLIFVNWQDAKFGTFANLIIIIVALLAIAGWNFERKFKKDVFQSFEKVGISEEIISENDIAQLPIPVQNYLKYVDVIGKAKISNAKAIFKGEMREKGKDWFAFTSEQYNYFEDPTRLFFMKANFKGLPTQGYHRYKDRKASMDIKLLSIFPVVNINDPEMYKTETVTFFNDMCLFAPAALIDAKIEWETIDAHTVKATYSNIGAPISAILYFNAKGQLINFVSDDRMDVNSKQTIPFSTPVHIYGKINGYNLPVVADAVYHFPDGDFVYGKFYLQDVQYNLKKLN</sequence>
<evidence type="ECO:0000256" key="1">
    <source>
        <dbReference type="SAM" id="Phobius"/>
    </source>
</evidence>
<keyword evidence="1" id="KW-0812">Transmembrane</keyword>
<keyword evidence="3" id="KW-1185">Reference proteome</keyword>
<keyword evidence="1" id="KW-0472">Membrane</keyword>
<evidence type="ECO:0000313" key="2">
    <source>
        <dbReference type="EMBL" id="QQX75759.1"/>
    </source>
</evidence>
<reference evidence="2 3" key="1">
    <citation type="submission" date="2021-01" db="EMBL/GenBank/DDBJ databases">
        <title>Aequorivita sp. strain KX20305, a bacterium isolated from the sediment collected at a cold seep field in South China Sea.</title>
        <authorList>
            <person name="Zhang H."/>
            <person name="Li C."/>
        </authorList>
    </citation>
    <scope>NUCLEOTIDE SEQUENCE [LARGE SCALE GENOMIC DNA]</scope>
    <source>
        <strain evidence="2 3">KX20305</strain>
    </source>
</reference>
<accession>A0ABX7DRI3</accession>
<feature type="transmembrane region" description="Helical" evidence="1">
    <location>
        <begin position="41"/>
        <end position="59"/>
    </location>
</feature>
<feature type="transmembrane region" description="Helical" evidence="1">
    <location>
        <begin position="90"/>
        <end position="110"/>
    </location>
</feature>
<dbReference type="InterPro" id="IPR046674">
    <property type="entry name" value="DUF6544"/>
</dbReference>
<dbReference type="EMBL" id="CP068439">
    <property type="protein sequence ID" value="QQX75759.1"/>
    <property type="molecule type" value="Genomic_DNA"/>
</dbReference>
<keyword evidence="1" id="KW-1133">Transmembrane helix</keyword>
<feature type="transmembrane region" description="Helical" evidence="1">
    <location>
        <begin position="64"/>
        <end position="84"/>
    </location>
</feature>
<dbReference type="RefSeq" id="WP_202335573.1">
    <property type="nucleotide sequence ID" value="NZ_CP068439.1"/>
</dbReference>
<gene>
    <name evidence="2" type="ORF">JK629_10490</name>
</gene>
<evidence type="ECO:0008006" key="4">
    <source>
        <dbReference type="Google" id="ProtNLM"/>
    </source>
</evidence>
<name>A0ABX7DRI3_9FLAO</name>
<evidence type="ECO:0000313" key="3">
    <source>
        <dbReference type="Proteomes" id="UP000629420"/>
    </source>
</evidence>